<dbReference type="HOGENOM" id="CLU_2393362_0_0_6"/>
<evidence type="ECO:0000313" key="1">
    <source>
        <dbReference type="EMBL" id="CAQ78073.1"/>
    </source>
</evidence>
<dbReference type="RefSeq" id="WP_012549214.1">
    <property type="nucleotide sequence ID" value="NC_011312.1"/>
</dbReference>
<sequence>MMTANSIKLELFLSNERFNLLSLFNGCAHRYEFKQLIRCMHSENECSSLPFASLLRYVDCYQLKGIFSLMEYYSNGHSIESAFSPEYFQTLLK</sequence>
<dbReference type="Proteomes" id="UP000001730">
    <property type="component" value="Chromosome 1"/>
</dbReference>
<accession>B6ELL1</accession>
<protein>
    <submittedName>
        <fullName evidence="1">Uncharacterized protein</fullName>
    </submittedName>
</protein>
<proteinExistence type="predicted"/>
<keyword evidence="2" id="KW-1185">Reference proteome</keyword>
<name>B6ELL1_ALISL</name>
<dbReference type="EMBL" id="FM178379">
    <property type="protein sequence ID" value="CAQ78073.1"/>
    <property type="molecule type" value="Genomic_DNA"/>
</dbReference>
<organism evidence="1 2">
    <name type="scientific">Aliivibrio salmonicida (strain LFI1238)</name>
    <name type="common">Vibrio salmonicida (strain LFI1238)</name>
    <dbReference type="NCBI Taxonomy" id="316275"/>
    <lineage>
        <taxon>Bacteria</taxon>
        <taxon>Pseudomonadati</taxon>
        <taxon>Pseudomonadota</taxon>
        <taxon>Gammaproteobacteria</taxon>
        <taxon>Vibrionales</taxon>
        <taxon>Vibrionaceae</taxon>
        <taxon>Aliivibrio</taxon>
    </lineage>
</organism>
<dbReference type="eggNOG" id="ENOG5031Q0P">
    <property type="taxonomic scope" value="Bacteria"/>
</dbReference>
<evidence type="ECO:0000313" key="2">
    <source>
        <dbReference type="Proteomes" id="UP000001730"/>
    </source>
</evidence>
<reference evidence="1 2" key="1">
    <citation type="journal article" date="2008" name="BMC Genomics">
        <title>The genome sequence of the fish pathogen Aliivibrio salmonicida strain LFI1238 shows extensive evidence of gene decay.</title>
        <authorList>
            <person name="Hjerde E."/>
            <person name="Lorentzen M.S."/>
            <person name="Holden M.T."/>
            <person name="Seeger K."/>
            <person name="Paulsen S."/>
            <person name="Bason N."/>
            <person name="Churcher C."/>
            <person name="Harris D."/>
            <person name="Norbertczak H."/>
            <person name="Quail M.A."/>
            <person name="Sanders S."/>
            <person name="Thurston S."/>
            <person name="Parkhill J."/>
            <person name="Willassen N.P."/>
            <person name="Thomson N.R."/>
        </authorList>
    </citation>
    <scope>NUCLEOTIDE SEQUENCE [LARGE SCALE GENOMIC DNA]</scope>
    <source>
        <strain evidence="1 2">LFI1238</strain>
    </source>
</reference>
<gene>
    <name evidence="1" type="ordered locus">VSAL_I0388</name>
</gene>
<dbReference type="AlphaFoldDB" id="B6ELL1"/>
<dbReference type="KEGG" id="vsa:VSAL_I0388"/>